<dbReference type="HOGENOM" id="CLU_042930_1_1_3"/>
<dbReference type="PANTHER" id="PTHR21485">
    <property type="entry name" value="HAD SUPERFAMILY MEMBERS CMAS AND KDSC"/>
    <property type="match status" value="1"/>
</dbReference>
<dbReference type="Pfam" id="PF02348">
    <property type="entry name" value="CTP_transf_3"/>
    <property type="match status" value="1"/>
</dbReference>
<keyword evidence="1" id="KW-0808">Transferase</keyword>
<dbReference type="EMBL" id="BX569690">
    <property type="protein sequence ID" value="CAE06959.1"/>
    <property type="molecule type" value="Genomic_DNA"/>
</dbReference>
<dbReference type="PANTHER" id="PTHR21485:SF6">
    <property type="entry name" value="N-ACYLNEURAMINATE CYTIDYLYLTRANSFERASE-RELATED"/>
    <property type="match status" value="1"/>
</dbReference>
<reference evidence="1 2" key="1">
    <citation type="journal article" date="2003" name="Nature">
        <title>The genome of a motile marine Synechococcus.</title>
        <authorList>
            <person name="Palenik B."/>
            <person name="Brahamsha B."/>
            <person name="Larimer F."/>
            <person name="Land M."/>
            <person name="Hauser L."/>
            <person name="Chain P."/>
            <person name="Lamerdin J."/>
            <person name="Regala W."/>
            <person name="Allen E.A."/>
            <person name="McCarren J."/>
            <person name="Paulsen I."/>
            <person name="Dufresne A."/>
            <person name="Partensky F."/>
            <person name="Webb E."/>
            <person name="Waterbury J."/>
        </authorList>
    </citation>
    <scope>NUCLEOTIDE SEQUENCE [LARGE SCALE GENOMIC DNA]</scope>
    <source>
        <strain evidence="1 2">WH8102</strain>
    </source>
</reference>
<evidence type="ECO:0000313" key="2">
    <source>
        <dbReference type="Proteomes" id="UP000001422"/>
    </source>
</evidence>
<dbReference type="InterPro" id="IPR003329">
    <property type="entry name" value="Cytidylyl_trans"/>
</dbReference>
<keyword evidence="2" id="KW-1185">Reference proteome</keyword>
<dbReference type="CDD" id="cd02513">
    <property type="entry name" value="CMP-NeuAc_Synthase"/>
    <property type="match status" value="1"/>
</dbReference>
<dbReference type="EC" id="2.7.7.43" evidence="1"/>
<name>Q7U915_PARMW</name>
<dbReference type="SUPFAM" id="SSF53448">
    <property type="entry name" value="Nucleotide-diphospho-sugar transferases"/>
    <property type="match status" value="1"/>
</dbReference>
<dbReference type="Proteomes" id="UP000001422">
    <property type="component" value="Chromosome"/>
</dbReference>
<proteinExistence type="predicted"/>
<dbReference type="eggNOG" id="COG1083">
    <property type="taxonomic scope" value="Bacteria"/>
</dbReference>
<dbReference type="AlphaFoldDB" id="Q7U915"/>
<dbReference type="GO" id="GO:0008781">
    <property type="term" value="F:N-acylneuraminate cytidylyltransferase activity"/>
    <property type="evidence" value="ECO:0007669"/>
    <property type="project" value="UniProtKB-EC"/>
</dbReference>
<dbReference type="RefSeq" id="WP_011127318.1">
    <property type="nucleotide sequence ID" value="NC_005070.1"/>
</dbReference>
<dbReference type="KEGG" id="syw:SYNW0444"/>
<evidence type="ECO:0000313" key="1">
    <source>
        <dbReference type="EMBL" id="CAE06959.1"/>
    </source>
</evidence>
<organism evidence="1 2">
    <name type="scientific">Parasynechococcus marenigrum (strain WH8102)</name>
    <dbReference type="NCBI Taxonomy" id="84588"/>
    <lineage>
        <taxon>Bacteria</taxon>
        <taxon>Bacillati</taxon>
        <taxon>Cyanobacteriota</taxon>
        <taxon>Cyanophyceae</taxon>
        <taxon>Synechococcales</taxon>
        <taxon>Prochlorococcaceae</taxon>
        <taxon>Parasynechococcus</taxon>
        <taxon>Parasynechococcus marenigrum</taxon>
    </lineage>
</organism>
<sequence length="233" mass="25692">MLTIATICARGGSQGVPGKNIRPLLGQPLIVHTIQQAISHLEIDRVFVSTDSVDIAAVARSAGAEVPFIRPSELSGHSAPKHPVIEHLVDWVAEHVGPVSRIVDLDPTSPLRNASDISACLDLLDANTDVVITGYEAEKNPYFNMVELSGDHGCVQVVKTLPADVTSRQQAPRVYAMNASIYCWHYHSLALGLWQGRARLHVMPRVRSVDIDELIDFQLVELLMRQQQQELNR</sequence>
<dbReference type="Gene3D" id="3.90.550.10">
    <property type="entry name" value="Spore Coat Polysaccharide Biosynthesis Protein SpsA, Chain A"/>
    <property type="match status" value="1"/>
</dbReference>
<dbReference type="InterPro" id="IPR050793">
    <property type="entry name" value="CMP-NeuNAc_synthase"/>
</dbReference>
<protein>
    <submittedName>
        <fullName evidence="1">Acylneuraminate cytidylyltransferase</fullName>
        <ecNumber evidence="1">2.7.7.43</ecNumber>
    </submittedName>
</protein>
<accession>Q7U915</accession>
<keyword evidence="1" id="KW-0548">Nucleotidyltransferase</keyword>
<dbReference type="STRING" id="84588.SYNW0444"/>
<gene>
    <name evidence="1" type="ordered locus">SYNW0444</name>
</gene>
<dbReference type="InterPro" id="IPR029044">
    <property type="entry name" value="Nucleotide-diphossugar_trans"/>
</dbReference>